<dbReference type="GO" id="GO:0004865">
    <property type="term" value="F:protein serine/threonine phosphatase inhibitor activity"/>
    <property type="evidence" value="ECO:0007669"/>
    <property type="project" value="UniProtKB-UniRule"/>
</dbReference>
<evidence type="ECO:0000256" key="1">
    <source>
        <dbReference type="ARBA" id="ARBA00005605"/>
    </source>
</evidence>
<sequence>MAEATREQDNKTQTVTEVIEEEEVLPPANVARITGTLHLQGRNINGPSVHWTEDTIDNEGLGRKKSKICCIYTRPRNWDDSSSDSSSCSSSDDDDKPNAYEIQPKYKPRSHHHSHNGGCKHK</sequence>
<dbReference type="InterPro" id="IPR011107">
    <property type="entry name" value="PPI_Ypi1"/>
</dbReference>
<dbReference type="AlphaFoldDB" id="A0A1Y1V7P8"/>
<feature type="region of interest" description="Disordered" evidence="3">
    <location>
        <begin position="75"/>
        <end position="122"/>
    </location>
</feature>
<proteinExistence type="inferred from homology"/>
<evidence type="ECO:0000256" key="2">
    <source>
        <dbReference type="RuleBase" id="RU367162"/>
    </source>
</evidence>
<reference evidence="4 5" key="1">
    <citation type="submission" date="2016-08" db="EMBL/GenBank/DDBJ databases">
        <title>Genomes of anaerobic fungi encode conserved fungal cellulosomes for biomass hydrolysis.</title>
        <authorList>
            <consortium name="DOE Joint Genome Institute"/>
            <person name="Haitjema C.H."/>
            <person name="Gilmore S.P."/>
            <person name="Henske J.K."/>
            <person name="Solomon K.V."/>
            <person name="De Groot R."/>
            <person name="Kuo A."/>
            <person name="Mondo S.J."/>
            <person name="Salamov A.A."/>
            <person name="Labutti K."/>
            <person name="Zhao Z."/>
            <person name="Chiniquy J."/>
            <person name="Barry K."/>
            <person name="Brewer H.M."/>
            <person name="Purvine S.O."/>
            <person name="Wright A.T."/>
            <person name="Boxma B."/>
            <person name="Van Alen T."/>
            <person name="Hackstein J.H."/>
            <person name="Baker S.E."/>
            <person name="Grigoriev I.V."/>
            <person name="O'Malley M.A."/>
        </authorList>
    </citation>
    <scope>NUCLEOTIDE SEQUENCE [LARGE SCALE GENOMIC DNA]</scope>
    <source>
        <strain evidence="5">finn</strain>
    </source>
</reference>
<dbReference type="Pfam" id="PF07491">
    <property type="entry name" value="PPI_Ypi1"/>
    <property type="match status" value="1"/>
</dbReference>
<dbReference type="PANTHER" id="PTHR20835">
    <property type="entry name" value="E3 UBIQUITIN-PROTEIN LIGASE PPP1R11-RELATED"/>
    <property type="match status" value="1"/>
</dbReference>
<keyword evidence="2" id="KW-0539">Nucleus</keyword>
<dbReference type="GO" id="GO:0008157">
    <property type="term" value="F:protein phosphatase 1 binding"/>
    <property type="evidence" value="ECO:0007669"/>
    <property type="project" value="TreeGrafter"/>
</dbReference>
<evidence type="ECO:0000256" key="3">
    <source>
        <dbReference type="SAM" id="MobiDB-lite"/>
    </source>
</evidence>
<comment type="caution">
    <text evidence="4">The sequence shown here is derived from an EMBL/GenBank/DDBJ whole genome shotgun (WGS) entry which is preliminary data.</text>
</comment>
<comment type="function">
    <text evidence="2">Regulator of type 1 phosphatases which maintains protein phosphatase activity under strict control.</text>
</comment>
<name>A0A1Y1V7P8_9FUNG</name>
<dbReference type="Proteomes" id="UP000193719">
    <property type="component" value="Unassembled WGS sequence"/>
</dbReference>
<protein>
    <recommendedName>
        <fullName evidence="2">Type 1 phosphatases regulator</fullName>
    </recommendedName>
</protein>
<dbReference type="STRING" id="1754191.A0A1Y1V7P8"/>
<comment type="similarity">
    <text evidence="1 2">Belongs to the YPI1 family.</text>
</comment>
<dbReference type="EMBL" id="MCFH01000029">
    <property type="protein sequence ID" value="ORX47923.1"/>
    <property type="molecule type" value="Genomic_DNA"/>
</dbReference>
<dbReference type="PANTHER" id="PTHR20835:SF0">
    <property type="entry name" value="E3 UBIQUITIN-PROTEIN LIGASE PPP1R11"/>
    <property type="match status" value="1"/>
</dbReference>
<gene>
    <name evidence="4" type="ORF">BCR36DRAFT_584623</name>
</gene>
<accession>A0A1Y1V7P8</accession>
<dbReference type="GO" id="GO:0005634">
    <property type="term" value="C:nucleus"/>
    <property type="evidence" value="ECO:0007669"/>
    <property type="project" value="UniProtKB-SubCell"/>
</dbReference>
<dbReference type="OrthoDB" id="307488at2759"/>
<organism evidence="4 5">
    <name type="scientific">Piromyces finnis</name>
    <dbReference type="NCBI Taxonomy" id="1754191"/>
    <lineage>
        <taxon>Eukaryota</taxon>
        <taxon>Fungi</taxon>
        <taxon>Fungi incertae sedis</taxon>
        <taxon>Chytridiomycota</taxon>
        <taxon>Chytridiomycota incertae sedis</taxon>
        <taxon>Neocallimastigomycetes</taxon>
        <taxon>Neocallimastigales</taxon>
        <taxon>Neocallimastigaceae</taxon>
        <taxon>Piromyces</taxon>
    </lineage>
</organism>
<comment type="subcellular location">
    <subcellularLocation>
        <location evidence="2">Nucleus</location>
    </subcellularLocation>
</comment>
<evidence type="ECO:0000313" key="5">
    <source>
        <dbReference type="Proteomes" id="UP000193719"/>
    </source>
</evidence>
<keyword evidence="5" id="KW-1185">Reference proteome</keyword>
<feature type="compositionally biased region" description="Basic residues" evidence="3">
    <location>
        <begin position="106"/>
        <end position="122"/>
    </location>
</feature>
<reference evidence="4 5" key="2">
    <citation type="submission" date="2016-08" db="EMBL/GenBank/DDBJ databases">
        <title>Pervasive Adenine N6-methylation of Active Genes in Fungi.</title>
        <authorList>
            <consortium name="DOE Joint Genome Institute"/>
            <person name="Mondo S.J."/>
            <person name="Dannebaum R.O."/>
            <person name="Kuo R.C."/>
            <person name="Labutti K."/>
            <person name="Haridas S."/>
            <person name="Kuo A."/>
            <person name="Salamov A."/>
            <person name="Ahrendt S.R."/>
            <person name="Lipzen A."/>
            <person name="Sullivan W."/>
            <person name="Andreopoulos W.B."/>
            <person name="Clum A."/>
            <person name="Lindquist E."/>
            <person name="Daum C."/>
            <person name="Ramamoorthy G.K."/>
            <person name="Gryganskyi A."/>
            <person name="Culley D."/>
            <person name="Magnuson J.K."/>
            <person name="James T.Y."/>
            <person name="O'Malley M.A."/>
            <person name="Stajich J.E."/>
            <person name="Spatafora J.W."/>
            <person name="Visel A."/>
            <person name="Grigoriev I.V."/>
        </authorList>
    </citation>
    <scope>NUCLEOTIDE SEQUENCE [LARGE SCALE GENOMIC DNA]</scope>
    <source>
        <strain evidence="5">finn</strain>
    </source>
</reference>
<evidence type="ECO:0000313" key="4">
    <source>
        <dbReference type="EMBL" id="ORX47923.1"/>
    </source>
</evidence>